<dbReference type="EMBL" id="CAWUOM010000001">
    <property type="protein sequence ID" value="CAK7262556.1"/>
    <property type="molecule type" value="Genomic_DNA"/>
</dbReference>
<organism evidence="2 3">
    <name type="scientific">Sporothrix epigloea</name>
    <dbReference type="NCBI Taxonomy" id="1892477"/>
    <lineage>
        <taxon>Eukaryota</taxon>
        <taxon>Fungi</taxon>
        <taxon>Dikarya</taxon>
        <taxon>Ascomycota</taxon>
        <taxon>Pezizomycotina</taxon>
        <taxon>Sordariomycetes</taxon>
        <taxon>Sordariomycetidae</taxon>
        <taxon>Ophiostomatales</taxon>
        <taxon>Ophiostomataceae</taxon>
        <taxon>Sporothrix</taxon>
    </lineage>
</organism>
<feature type="region of interest" description="Disordered" evidence="1">
    <location>
        <begin position="657"/>
        <end position="698"/>
    </location>
</feature>
<evidence type="ECO:0000256" key="1">
    <source>
        <dbReference type="SAM" id="MobiDB-lite"/>
    </source>
</evidence>
<feature type="region of interest" description="Disordered" evidence="1">
    <location>
        <begin position="84"/>
        <end position="110"/>
    </location>
</feature>
<feature type="compositionally biased region" description="Low complexity" evidence="1">
    <location>
        <begin position="683"/>
        <end position="692"/>
    </location>
</feature>
<evidence type="ECO:0000313" key="2">
    <source>
        <dbReference type="EMBL" id="CAK7262556.1"/>
    </source>
</evidence>
<keyword evidence="3" id="KW-1185">Reference proteome</keyword>
<feature type="region of interest" description="Disordered" evidence="1">
    <location>
        <begin position="336"/>
        <end position="362"/>
    </location>
</feature>
<sequence>MSDTPDTSGKRASRRFAPVPIETTFSRYRKDEPQVIAVVPTAPTAELTPSPSPQSDLPPPTLWTLDPTRLPLLAKEIEKRHFAPQLIESSRRSRRAGDVGPATRPADKTDITPYHHHIYAPKARKKHRKVQSLARRESCEEETAGHVFETLAREAEKRMLEEAALAAYPNSRARAGGAEHFVIRESSDDDSSGSYSRSRDKTLPHVLHTTSHSRRDSQIEDVGWALREMQEHHEQLDKIRAASVTSGSPYIASGNDTSAASATAATTPDMGAVSLPRPIQLDRISTIDLDQMSMESPPNDPIWTTTARQVTQDSSIQPIGESFMPYIPEENIDLPGLDDGYRGIPSYAQKSRETEDDVDDVDKDKLSRQDAANLVPSTPRAIGDIAVIEVAPNSSVDAKTLPTDDTAQTSSTVQQIPTETGFHGRNVYAGYRNRDVFASDRDLHKLRKRSPPMLGKELDFPQCASPKHTKVEAEQSWTINACVEETHQDANGQHGLWHGLCFSNDKNQAVVPLERPALLETPFSPDMHDDAFAKAFSLSDPGTMYAEPLHVRGTVSATTAAAAAAAAAHGLGHRHGFGLSHKNQEPKGLRMLAGLDERLRQEKAAAELEENIVTEFTDRFVTQVYNYLSLGYPSMAWFYDDELSKISHISVDELEQDDASNSTDSLGPGSFNTCGSRGGSSSGSGSSSSYGSGAKGHISLDEDDENGAGYYNHDSCPRWRALKLYIYEWARQHPDLNAISPLAWGMRERRGSWGV</sequence>
<feature type="compositionally biased region" description="Pro residues" evidence="1">
    <location>
        <begin position="50"/>
        <end position="60"/>
    </location>
</feature>
<feature type="region of interest" description="Disordered" evidence="1">
    <location>
        <begin position="183"/>
        <end position="215"/>
    </location>
</feature>
<accession>A0ABP0D4L8</accession>
<dbReference type="Proteomes" id="UP001642501">
    <property type="component" value="Unassembled WGS sequence"/>
</dbReference>
<protein>
    <submittedName>
        <fullName evidence="2">Uncharacterized protein</fullName>
    </submittedName>
</protein>
<reference evidence="2 3" key="1">
    <citation type="submission" date="2024-01" db="EMBL/GenBank/DDBJ databases">
        <authorList>
            <person name="Allen C."/>
            <person name="Tagirdzhanova G."/>
        </authorList>
    </citation>
    <scope>NUCLEOTIDE SEQUENCE [LARGE SCALE GENOMIC DNA]</scope>
    <source>
        <strain evidence="2 3">CBS 573.63</strain>
    </source>
</reference>
<evidence type="ECO:0000313" key="3">
    <source>
        <dbReference type="Proteomes" id="UP001642501"/>
    </source>
</evidence>
<name>A0ABP0D4L8_9PEZI</name>
<comment type="caution">
    <text evidence="2">The sequence shown here is derived from an EMBL/GenBank/DDBJ whole genome shotgun (WGS) entry which is preliminary data.</text>
</comment>
<feature type="compositionally biased region" description="Polar residues" evidence="1">
    <location>
        <begin position="659"/>
        <end position="674"/>
    </location>
</feature>
<gene>
    <name evidence="2" type="ORF">SEPCBS57363_000126</name>
</gene>
<feature type="region of interest" description="Disordered" evidence="1">
    <location>
        <begin position="39"/>
        <end position="60"/>
    </location>
</feature>
<proteinExistence type="predicted"/>